<dbReference type="InterPro" id="IPR004045">
    <property type="entry name" value="Glutathione_S-Trfase_N"/>
</dbReference>
<dbReference type="InterPro" id="IPR010987">
    <property type="entry name" value="Glutathione-S-Trfase_C-like"/>
</dbReference>
<evidence type="ECO:0000313" key="3">
    <source>
        <dbReference type="EMBL" id="PYC46324.1"/>
    </source>
</evidence>
<dbReference type="InterPro" id="IPR040079">
    <property type="entry name" value="Glutathione_S-Trfase"/>
</dbReference>
<dbReference type="SFLD" id="SFLDS00019">
    <property type="entry name" value="Glutathione_Transferase_(cytos"/>
    <property type="match status" value="1"/>
</dbReference>
<evidence type="ECO:0000313" key="4">
    <source>
        <dbReference type="Proteomes" id="UP000248012"/>
    </source>
</evidence>
<dbReference type="GO" id="GO:0016740">
    <property type="term" value="F:transferase activity"/>
    <property type="evidence" value="ECO:0007669"/>
    <property type="project" value="UniProtKB-KW"/>
</dbReference>
<dbReference type="Gene3D" id="3.40.30.10">
    <property type="entry name" value="Glutaredoxin"/>
    <property type="match status" value="1"/>
</dbReference>
<comment type="caution">
    <text evidence="3">The sequence shown here is derived from an EMBL/GenBank/DDBJ whole genome shotgun (WGS) entry which is preliminary data.</text>
</comment>
<proteinExistence type="predicted"/>
<feature type="domain" description="GST C-terminal" evidence="2">
    <location>
        <begin position="90"/>
        <end position="227"/>
    </location>
</feature>
<dbReference type="AlphaFoldDB" id="A0A2V4MV87"/>
<dbReference type="InterPro" id="IPR050983">
    <property type="entry name" value="GST_Omega/HSP26"/>
</dbReference>
<dbReference type="CDD" id="cd00299">
    <property type="entry name" value="GST_C_family"/>
    <property type="match status" value="1"/>
</dbReference>
<name>A0A2V4MV87_9RHOB</name>
<dbReference type="PROSITE" id="PS50404">
    <property type="entry name" value="GST_NTER"/>
    <property type="match status" value="1"/>
</dbReference>
<dbReference type="PROSITE" id="PS50405">
    <property type="entry name" value="GST_CTER"/>
    <property type="match status" value="1"/>
</dbReference>
<gene>
    <name evidence="3" type="ORF">DI396_16125</name>
</gene>
<dbReference type="PANTHER" id="PTHR43968">
    <property type="match status" value="1"/>
</dbReference>
<keyword evidence="4" id="KW-1185">Reference proteome</keyword>
<dbReference type="OrthoDB" id="9813092at2"/>
<organism evidence="3 4">
    <name type="scientific">Litorivita pollutaquae</name>
    <dbReference type="NCBI Taxonomy" id="2200892"/>
    <lineage>
        <taxon>Bacteria</taxon>
        <taxon>Pseudomonadati</taxon>
        <taxon>Pseudomonadota</taxon>
        <taxon>Alphaproteobacteria</taxon>
        <taxon>Rhodobacterales</taxon>
        <taxon>Paracoccaceae</taxon>
        <taxon>Litorivita</taxon>
    </lineage>
</organism>
<keyword evidence="3" id="KW-0808">Transferase</keyword>
<dbReference type="Gene3D" id="1.20.1050.10">
    <property type="match status" value="1"/>
</dbReference>
<dbReference type="InterPro" id="IPR004046">
    <property type="entry name" value="GST_C"/>
</dbReference>
<dbReference type="InterPro" id="IPR036282">
    <property type="entry name" value="Glutathione-S-Trfase_C_sf"/>
</dbReference>
<dbReference type="SUPFAM" id="SSF47616">
    <property type="entry name" value="GST C-terminal domain-like"/>
    <property type="match status" value="1"/>
</dbReference>
<accession>A0A2V4MV87</accession>
<dbReference type="Pfam" id="PF00043">
    <property type="entry name" value="GST_C"/>
    <property type="match status" value="1"/>
</dbReference>
<sequence>MEKLKLVSHHLCPYVQRAAIALSEKGVPFDREWIDLADRPEWFKSASPLGKVPLLMISDDQVSEPTALFESAVIVEFLEDTEPNPLHPSDPVERARHRAWIEFASSVLNGIGRLYNAPSNDVLDVETEKLRGMFTRLENDLEARSGSSELTYFAGDRFSLVDAAFGPVFRYLDTFEKDADLHLLNDSHKRVLPWRNALAARPSVKDAIDERYPDRLRQFLVQKGTAISTRIE</sequence>
<protein>
    <submittedName>
        <fullName evidence="3">Glutathione S-transferase family protein</fullName>
    </submittedName>
</protein>
<dbReference type="EMBL" id="QFVT01000017">
    <property type="protein sequence ID" value="PYC46324.1"/>
    <property type="molecule type" value="Genomic_DNA"/>
</dbReference>
<dbReference type="PANTHER" id="PTHR43968:SF6">
    <property type="entry name" value="GLUTATHIONE S-TRANSFERASE OMEGA"/>
    <property type="match status" value="1"/>
</dbReference>
<dbReference type="GO" id="GO:0005737">
    <property type="term" value="C:cytoplasm"/>
    <property type="evidence" value="ECO:0007669"/>
    <property type="project" value="TreeGrafter"/>
</dbReference>
<dbReference type="SUPFAM" id="SSF52833">
    <property type="entry name" value="Thioredoxin-like"/>
    <property type="match status" value="1"/>
</dbReference>
<feature type="domain" description="GST N-terminal" evidence="1">
    <location>
        <begin position="2"/>
        <end position="86"/>
    </location>
</feature>
<dbReference type="InterPro" id="IPR036249">
    <property type="entry name" value="Thioredoxin-like_sf"/>
</dbReference>
<evidence type="ECO:0000259" key="2">
    <source>
        <dbReference type="PROSITE" id="PS50405"/>
    </source>
</evidence>
<dbReference type="Pfam" id="PF13409">
    <property type="entry name" value="GST_N_2"/>
    <property type="match status" value="1"/>
</dbReference>
<reference evidence="3 4" key="1">
    <citation type="submission" date="2018-05" db="EMBL/GenBank/DDBJ databases">
        <title>Oceanovita maritima gen. nov., sp. nov., a marine bacterium in the family Rhodobacteraceae isolated from surface seawater of Lundu port Xiamen, China.</title>
        <authorList>
            <person name="Hetharua B.H."/>
            <person name="Min D."/>
            <person name="Liao H."/>
            <person name="Tian Y."/>
        </authorList>
    </citation>
    <scope>NUCLEOTIDE SEQUENCE [LARGE SCALE GENOMIC DNA]</scope>
    <source>
        <strain evidence="3 4">FSX-11</strain>
    </source>
</reference>
<evidence type="ECO:0000259" key="1">
    <source>
        <dbReference type="PROSITE" id="PS50404"/>
    </source>
</evidence>
<dbReference type="RefSeq" id="WP_110797435.1">
    <property type="nucleotide sequence ID" value="NZ_KZ826496.1"/>
</dbReference>
<dbReference type="SFLD" id="SFLDG00358">
    <property type="entry name" value="Main_(cytGST)"/>
    <property type="match status" value="1"/>
</dbReference>
<dbReference type="Proteomes" id="UP000248012">
    <property type="component" value="Unassembled WGS sequence"/>
</dbReference>